<keyword evidence="3" id="KW-1185">Reference proteome</keyword>
<evidence type="ECO:0000313" key="2">
    <source>
        <dbReference type="EMBL" id="KAK0469253.1"/>
    </source>
</evidence>
<sequence length="307" mass="33959">MFYTDRLAGFIVSSAAFVALTDFSRAANRTAQTGTSSYADVFILAPLFSHDSVELPNSQTGLAYIGNTALVRYLQCFGQSGHIVEGRVFPNPIHNTNLSLIYRHINAFLVRGPLPTLLYTLGLAVTFAMVMFLIIAREWWGLGMVAMIFASRLTNIVIARRRIKRYQGGELDRMAYMEILMNRDRWIRLRGMSDDLEAIVSFRRLRDKSTIEGLALSCANLLVLAAAAFAGNISPVGSLTVIGSILSSAALFSLSKSFSRRLQIFGCIVTMDEVATVFERQVERGARDMVERSDLAIGWGLTIHDGV</sequence>
<dbReference type="GeneID" id="85354319"/>
<feature type="transmembrane region" description="Helical" evidence="1">
    <location>
        <begin position="140"/>
        <end position="158"/>
    </location>
</feature>
<keyword evidence="1" id="KW-1133">Transmembrane helix</keyword>
<feature type="transmembrane region" description="Helical" evidence="1">
    <location>
        <begin position="211"/>
        <end position="230"/>
    </location>
</feature>
<accession>A0AA39NPM3</accession>
<evidence type="ECO:0000313" key="3">
    <source>
        <dbReference type="Proteomes" id="UP001175211"/>
    </source>
</evidence>
<dbReference type="EMBL" id="JAUEPS010000001">
    <property type="protein sequence ID" value="KAK0469253.1"/>
    <property type="molecule type" value="Genomic_DNA"/>
</dbReference>
<feature type="transmembrane region" description="Helical" evidence="1">
    <location>
        <begin position="236"/>
        <end position="254"/>
    </location>
</feature>
<evidence type="ECO:0000256" key="1">
    <source>
        <dbReference type="SAM" id="Phobius"/>
    </source>
</evidence>
<dbReference type="AlphaFoldDB" id="A0AA39NPM3"/>
<gene>
    <name evidence="2" type="ORF">EV420DRAFT_1493334</name>
</gene>
<keyword evidence="1" id="KW-0472">Membrane</keyword>
<keyword evidence="1" id="KW-0812">Transmembrane</keyword>
<name>A0AA39NPM3_ARMTA</name>
<feature type="transmembrane region" description="Helical" evidence="1">
    <location>
        <begin position="116"/>
        <end position="134"/>
    </location>
</feature>
<dbReference type="Proteomes" id="UP001175211">
    <property type="component" value="Unassembled WGS sequence"/>
</dbReference>
<reference evidence="2" key="1">
    <citation type="submission" date="2023-06" db="EMBL/GenBank/DDBJ databases">
        <authorList>
            <consortium name="Lawrence Berkeley National Laboratory"/>
            <person name="Ahrendt S."/>
            <person name="Sahu N."/>
            <person name="Indic B."/>
            <person name="Wong-Bajracharya J."/>
            <person name="Merenyi Z."/>
            <person name="Ke H.-M."/>
            <person name="Monk M."/>
            <person name="Kocsube S."/>
            <person name="Drula E."/>
            <person name="Lipzen A."/>
            <person name="Balint B."/>
            <person name="Henrissat B."/>
            <person name="Andreopoulos B."/>
            <person name="Martin F.M."/>
            <person name="Harder C.B."/>
            <person name="Rigling D."/>
            <person name="Ford K.L."/>
            <person name="Foster G.D."/>
            <person name="Pangilinan J."/>
            <person name="Papanicolaou A."/>
            <person name="Barry K."/>
            <person name="LaButti K."/>
            <person name="Viragh M."/>
            <person name="Koriabine M."/>
            <person name="Yan M."/>
            <person name="Riley R."/>
            <person name="Champramary S."/>
            <person name="Plett K.L."/>
            <person name="Tsai I.J."/>
            <person name="Slot J."/>
            <person name="Sipos G."/>
            <person name="Plett J."/>
            <person name="Nagy L.G."/>
            <person name="Grigoriev I.V."/>
        </authorList>
    </citation>
    <scope>NUCLEOTIDE SEQUENCE</scope>
    <source>
        <strain evidence="2">CCBAS 213</strain>
    </source>
</reference>
<protein>
    <submittedName>
        <fullName evidence="2">Uncharacterized protein</fullName>
    </submittedName>
</protein>
<proteinExistence type="predicted"/>
<comment type="caution">
    <text evidence="2">The sequence shown here is derived from an EMBL/GenBank/DDBJ whole genome shotgun (WGS) entry which is preliminary data.</text>
</comment>
<dbReference type="RefSeq" id="XP_060339046.1">
    <property type="nucleotide sequence ID" value="XM_060470771.1"/>
</dbReference>
<organism evidence="2 3">
    <name type="scientific">Armillaria tabescens</name>
    <name type="common">Ringless honey mushroom</name>
    <name type="synonym">Agaricus tabescens</name>
    <dbReference type="NCBI Taxonomy" id="1929756"/>
    <lineage>
        <taxon>Eukaryota</taxon>
        <taxon>Fungi</taxon>
        <taxon>Dikarya</taxon>
        <taxon>Basidiomycota</taxon>
        <taxon>Agaricomycotina</taxon>
        <taxon>Agaricomycetes</taxon>
        <taxon>Agaricomycetidae</taxon>
        <taxon>Agaricales</taxon>
        <taxon>Marasmiineae</taxon>
        <taxon>Physalacriaceae</taxon>
        <taxon>Desarmillaria</taxon>
    </lineage>
</organism>